<keyword evidence="3" id="KW-1185">Reference proteome</keyword>
<feature type="compositionally biased region" description="Basic and acidic residues" evidence="1">
    <location>
        <begin position="247"/>
        <end position="259"/>
    </location>
</feature>
<keyword evidence="2" id="KW-0808">Transferase</keyword>
<dbReference type="EMBL" id="JAMKFE010000017">
    <property type="protein sequence ID" value="MCM5682236.1"/>
    <property type="molecule type" value="Genomic_DNA"/>
</dbReference>
<dbReference type="Pfam" id="PF08843">
    <property type="entry name" value="AbiEii"/>
    <property type="match status" value="1"/>
</dbReference>
<evidence type="ECO:0000313" key="2">
    <source>
        <dbReference type="EMBL" id="MCM5682236.1"/>
    </source>
</evidence>
<dbReference type="PIRSF" id="PIRSF021525">
    <property type="entry name" value="UCP021525"/>
    <property type="match status" value="1"/>
</dbReference>
<reference evidence="2" key="1">
    <citation type="submission" date="2022-05" db="EMBL/GenBank/DDBJ databases">
        <title>Schlegelella sp. nov., isolated from mangrove soil.</title>
        <authorList>
            <person name="Liu Y."/>
            <person name="Ge X."/>
            <person name="Liu W."/>
        </authorList>
    </citation>
    <scope>NUCLEOTIDE SEQUENCE</scope>
    <source>
        <strain evidence="2">S2-27</strain>
    </source>
</reference>
<accession>A0ABT0YU00</accession>
<gene>
    <name evidence="2" type="ORF">M8A51_22130</name>
</gene>
<dbReference type="RefSeq" id="WP_251780711.1">
    <property type="nucleotide sequence ID" value="NZ_JAMKFE010000017.1"/>
</dbReference>
<evidence type="ECO:0000256" key="1">
    <source>
        <dbReference type="SAM" id="MobiDB-lite"/>
    </source>
</evidence>
<protein>
    <submittedName>
        <fullName evidence="2">Nucleotidyl transferase AbiEii/AbiGii toxin family protein</fullName>
    </submittedName>
</protein>
<dbReference type="GO" id="GO:0016740">
    <property type="term" value="F:transferase activity"/>
    <property type="evidence" value="ECO:0007669"/>
    <property type="project" value="UniProtKB-KW"/>
</dbReference>
<dbReference type="InterPro" id="IPR014942">
    <property type="entry name" value="AbiEii"/>
</dbReference>
<dbReference type="Proteomes" id="UP001165541">
    <property type="component" value="Unassembled WGS sequence"/>
</dbReference>
<comment type="caution">
    <text evidence="2">The sequence shown here is derived from an EMBL/GenBank/DDBJ whole genome shotgun (WGS) entry which is preliminary data.</text>
</comment>
<name>A0ABT0YU00_9BURK</name>
<feature type="region of interest" description="Disordered" evidence="1">
    <location>
        <begin position="239"/>
        <end position="259"/>
    </location>
</feature>
<sequence length="277" mass="30965">MLDFSRTDELRLQGQVTAEVQTAAETLGIGLLVAGAFARDLHLFYRFGIETRRRTEDIDFALTVPDWSAFAELRHRLTRSGAFREDGKTQHRLRHVGGLPVDLVPYGGVETVARTIQWPPSGDMVMEVFGFREAMASADVVALPGVDRCRVVSLPALALLKLVCWQDRHYREPKKDAHDLHLILENYLAAGNEPRLWDEFGTWTQEDDFSYELAGARMLGHDVRQLLTQDSIGRVSKVLEEQSSTDHPGRLSSEMRPHAPDSARGLIGGMLRGFAGS</sequence>
<dbReference type="InterPro" id="IPR014513">
    <property type="entry name" value="UCP021525"/>
</dbReference>
<proteinExistence type="predicted"/>
<evidence type="ECO:0000313" key="3">
    <source>
        <dbReference type="Proteomes" id="UP001165541"/>
    </source>
</evidence>
<organism evidence="2 3">
    <name type="scientific">Caldimonas mangrovi</name>
    <dbReference type="NCBI Taxonomy" id="2944811"/>
    <lineage>
        <taxon>Bacteria</taxon>
        <taxon>Pseudomonadati</taxon>
        <taxon>Pseudomonadota</taxon>
        <taxon>Betaproteobacteria</taxon>
        <taxon>Burkholderiales</taxon>
        <taxon>Sphaerotilaceae</taxon>
        <taxon>Caldimonas</taxon>
    </lineage>
</organism>